<feature type="chain" id="PRO_5039588253" evidence="5">
    <location>
        <begin position="22"/>
        <end position="372"/>
    </location>
</feature>
<dbReference type="Proteomes" id="UP000680670">
    <property type="component" value="Unassembled WGS sequence"/>
</dbReference>
<dbReference type="PANTHER" id="PTHR43343">
    <property type="entry name" value="PEPTIDASE S12"/>
    <property type="match status" value="1"/>
</dbReference>
<dbReference type="SUPFAM" id="SSF50156">
    <property type="entry name" value="PDZ domain-like"/>
    <property type="match status" value="1"/>
</dbReference>
<dbReference type="EMBL" id="QYTW02000001">
    <property type="protein sequence ID" value="RST61676.1"/>
    <property type="molecule type" value="Genomic_DNA"/>
</dbReference>
<keyword evidence="2" id="KW-0645">Protease</keyword>
<dbReference type="PRINTS" id="PR00834">
    <property type="entry name" value="PROTEASES2C"/>
</dbReference>
<keyword evidence="4" id="KW-0720">Serine protease</keyword>
<evidence type="ECO:0000259" key="6">
    <source>
        <dbReference type="PROSITE" id="PS50106"/>
    </source>
</evidence>
<dbReference type="Gene3D" id="2.30.42.10">
    <property type="match status" value="1"/>
</dbReference>
<dbReference type="Pfam" id="PF13365">
    <property type="entry name" value="Trypsin_2"/>
    <property type="match status" value="1"/>
</dbReference>
<evidence type="ECO:0000256" key="5">
    <source>
        <dbReference type="SAM" id="SignalP"/>
    </source>
</evidence>
<dbReference type="InterPro" id="IPR043504">
    <property type="entry name" value="Peptidase_S1_PA_chymotrypsin"/>
</dbReference>
<feature type="domain" description="PDZ" evidence="6">
    <location>
        <begin position="258"/>
        <end position="358"/>
    </location>
</feature>
<accession>A0A429XE41</accession>
<dbReference type="AlphaFoldDB" id="A0A429XE41"/>
<proteinExistence type="inferred from homology"/>
<dbReference type="GO" id="GO:0006508">
    <property type="term" value="P:proteolysis"/>
    <property type="evidence" value="ECO:0007669"/>
    <property type="project" value="UniProtKB-KW"/>
</dbReference>
<dbReference type="SUPFAM" id="SSF50494">
    <property type="entry name" value="Trypsin-like serine proteases"/>
    <property type="match status" value="1"/>
</dbReference>
<evidence type="ECO:0000313" key="9">
    <source>
        <dbReference type="Proteomes" id="UP000287296"/>
    </source>
</evidence>
<name>A0A429XE41_SIMTE</name>
<reference evidence="8 9" key="1">
    <citation type="submission" date="2018-12" db="EMBL/GenBank/DDBJ databases">
        <authorList>
            <person name="Sun L."/>
            <person name="Chen Z."/>
        </authorList>
    </citation>
    <scope>NUCLEOTIDE SEQUENCE [LARGE SCALE GENOMIC DNA]</scope>
    <source>
        <strain evidence="8 9">LMG 29736</strain>
    </source>
</reference>
<evidence type="ECO:0000256" key="2">
    <source>
        <dbReference type="ARBA" id="ARBA00022670"/>
    </source>
</evidence>
<dbReference type="SMART" id="SM00228">
    <property type="entry name" value="PDZ"/>
    <property type="match status" value="1"/>
</dbReference>
<gene>
    <name evidence="7" type="primary">htrB</name>
    <name evidence="8" type="ORF">D5F11_002015</name>
    <name evidence="7" type="ORF">J6TS1_30330</name>
</gene>
<keyword evidence="5" id="KW-0732">Signal</keyword>
<evidence type="ECO:0000256" key="3">
    <source>
        <dbReference type="ARBA" id="ARBA00022801"/>
    </source>
</evidence>
<dbReference type="PANTHER" id="PTHR43343:SF3">
    <property type="entry name" value="PROTEASE DO-LIKE 8, CHLOROPLASTIC"/>
    <property type="match status" value="1"/>
</dbReference>
<dbReference type="InterPro" id="IPR036034">
    <property type="entry name" value="PDZ_sf"/>
</dbReference>
<evidence type="ECO:0000256" key="4">
    <source>
        <dbReference type="ARBA" id="ARBA00022825"/>
    </source>
</evidence>
<dbReference type="Gene3D" id="2.40.10.10">
    <property type="entry name" value="Trypsin-like serine proteases"/>
    <property type="match status" value="2"/>
</dbReference>
<dbReference type="InterPro" id="IPR001478">
    <property type="entry name" value="PDZ"/>
</dbReference>
<organism evidence="8 9">
    <name type="scientific">Siminovitchia terrae</name>
    <name type="common">Bacillus terrae</name>
    <dbReference type="NCBI Taxonomy" id="1914933"/>
    <lineage>
        <taxon>Bacteria</taxon>
        <taxon>Bacillati</taxon>
        <taxon>Bacillota</taxon>
        <taxon>Bacilli</taxon>
        <taxon>Bacillales</taxon>
        <taxon>Bacillaceae</taxon>
        <taxon>Siminovitchia</taxon>
    </lineage>
</organism>
<dbReference type="RefSeq" id="WP_120115731.1">
    <property type="nucleotide sequence ID" value="NZ_BORJ01000008.1"/>
</dbReference>
<protein>
    <submittedName>
        <fullName evidence="8">PDZ domain-containing protein</fullName>
    </submittedName>
    <submittedName>
        <fullName evidence="7">Serine protease Do-like HtrB</fullName>
    </submittedName>
</protein>
<dbReference type="PROSITE" id="PS50106">
    <property type="entry name" value="PDZ"/>
    <property type="match status" value="1"/>
</dbReference>
<sequence>MIKRFLSMLTAGVIGSVITLASVQYFDTSQTEPKPSSETAENINVQKVAASSNSISDIVEQSSKAIVGVVNKKKQSDGFQPSEAVTAGTGSGVIYKKTDKEAFILTNNHVIEGAGQIDISLYNGKVVEAELIGTDPLTDIAVLKMKGNYDIEPLKIGDSDALRAGDQVIAIGNPLGLDLSRTVTQGIVSAVNRTIEVTTSAGDWDLDVIQTDAAINPGNSGGALINASGELVGINSLKISESGVEGLGFAIPINEVTTIAKQIIKDGQVVRPYLGVSVVGLDKIPPFYLQDIPETVREGVMVASVDENSEIAKAGIKVQDIIVSINGESIKDEGELRKFLYTKLSVGDQVTLKVFRDGKEQTFTVRLASNKR</sequence>
<evidence type="ECO:0000313" key="7">
    <source>
        <dbReference type="EMBL" id="GIN97163.1"/>
    </source>
</evidence>
<dbReference type="GO" id="GO:0004252">
    <property type="term" value="F:serine-type endopeptidase activity"/>
    <property type="evidence" value="ECO:0007669"/>
    <property type="project" value="InterPro"/>
</dbReference>
<evidence type="ECO:0000313" key="8">
    <source>
        <dbReference type="EMBL" id="RST61676.1"/>
    </source>
</evidence>
<dbReference type="InterPro" id="IPR051201">
    <property type="entry name" value="Chloro_Bact_Ser_Proteases"/>
</dbReference>
<feature type="signal peptide" evidence="5">
    <location>
        <begin position="1"/>
        <end position="21"/>
    </location>
</feature>
<evidence type="ECO:0000256" key="1">
    <source>
        <dbReference type="ARBA" id="ARBA00010541"/>
    </source>
</evidence>
<evidence type="ECO:0000313" key="10">
    <source>
        <dbReference type="Proteomes" id="UP000680670"/>
    </source>
</evidence>
<dbReference type="OrthoDB" id="9758917at2"/>
<dbReference type="FunFam" id="2.40.10.10:FF:000001">
    <property type="entry name" value="Periplasmic serine protease DegS"/>
    <property type="match status" value="1"/>
</dbReference>
<dbReference type="Proteomes" id="UP000287296">
    <property type="component" value="Unassembled WGS sequence"/>
</dbReference>
<comment type="similarity">
    <text evidence="1">Belongs to the peptidase S1C family.</text>
</comment>
<comment type="caution">
    <text evidence="8">The sequence shown here is derived from an EMBL/GenBank/DDBJ whole genome shotgun (WGS) entry which is preliminary data.</text>
</comment>
<keyword evidence="10" id="KW-1185">Reference proteome</keyword>
<reference evidence="7 10" key="2">
    <citation type="submission" date="2021-03" db="EMBL/GenBank/DDBJ databases">
        <title>Antimicrobial resistance genes in bacteria isolated from Japanese honey, and their potential for conferring macrolide and lincosamide resistance in the American foulbrood pathogen Paenibacillus larvae.</title>
        <authorList>
            <person name="Okamoto M."/>
            <person name="Kumagai M."/>
            <person name="Kanamori H."/>
            <person name="Takamatsu D."/>
        </authorList>
    </citation>
    <scope>NUCLEOTIDE SEQUENCE [LARGE SCALE GENOMIC DNA]</scope>
    <source>
        <strain evidence="7 10">J6TS1</strain>
    </source>
</reference>
<dbReference type="InterPro" id="IPR001940">
    <property type="entry name" value="Peptidase_S1C"/>
</dbReference>
<dbReference type="InterPro" id="IPR009003">
    <property type="entry name" value="Peptidase_S1_PA"/>
</dbReference>
<dbReference type="Pfam" id="PF13180">
    <property type="entry name" value="PDZ_2"/>
    <property type="match status" value="1"/>
</dbReference>
<keyword evidence="3" id="KW-0378">Hydrolase</keyword>
<dbReference type="EMBL" id="BORJ01000008">
    <property type="protein sequence ID" value="GIN97163.1"/>
    <property type="molecule type" value="Genomic_DNA"/>
</dbReference>